<accession>A0A1M7SME9</accession>
<dbReference type="InterPro" id="IPR029432">
    <property type="entry name" value="Gp28/Gp37-like_dom"/>
</dbReference>
<proteinExistence type="predicted"/>
<dbReference type="EMBL" id="FRDH01000008">
    <property type="protein sequence ID" value="SHN59636.1"/>
    <property type="molecule type" value="Genomic_DNA"/>
</dbReference>
<name>A0A1M7SME9_9FIRM</name>
<dbReference type="Proteomes" id="UP000184097">
    <property type="component" value="Unassembled WGS sequence"/>
</dbReference>
<dbReference type="AlphaFoldDB" id="A0A1M7SME9"/>
<sequence>MEIRIYDSELDLLGVIENQVSFIWTRRYNEAGDFEIHVPITERNRNLLRVGNLVYKTGFTDAGVIEYIILEESNEKNEITVKGRFLVSYMDRRVIKGTHSYIGNAELIMRQLLSEDTEAIPRVVLGSLNGFTDEISFQCTYKNLLTYMSKIAKSFSWGFRFRPDFNSKQIIFEIYKGTDKSITQGVNNRVIFSEMYDNLNSAIYTENSQGFKTKVYVGGQGEGSARTWVEVGVGEGLDLREDTVNASDISSEDLTQAQYEAALTQRGLEYLESNGFVSSFEYETQPDVNFTYRKDYDLGDIVTVKKDSWDIAVNMRITAVQEIYENGLMTVTPTLGNPLSETIDWEDK</sequence>
<protein>
    <submittedName>
        <fullName evidence="2">Virus ReqiPepy6 Gp37-like protein</fullName>
    </submittedName>
</protein>
<reference evidence="2 3" key="1">
    <citation type="submission" date="2016-12" db="EMBL/GenBank/DDBJ databases">
        <authorList>
            <person name="Song W.-J."/>
            <person name="Kurnit D.M."/>
        </authorList>
    </citation>
    <scope>NUCLEOTIDE SEQUENCE [LARGE SCALE GENOMIC DNA]</scope>
    <source>
        <strain evidence="2 3">DSM 14810</strain>
    </source>
</reference>
<evidence type="ECO:0000313" key="2">
    <source>
        <dbReference type="EMBL" id="SHN59636.1"/>
    </source>
</evidence>
<evidence type="ECO:0000259" key="1">
    <source>
        <dbReference type="Pfam" id="PF14594"/>
    </source>
</evidence>
<evidence type="ECO:0000313" key="3">
    <source>
        <dbReference type="Proteomes" id="UP000184097"/>
    </source>
</evidence>
<dbReference type="RefSeq" id="WP_072703752.1">
    <property type="nucleotide sequence ID" value="NZ_FRDH01000008.1"/>
</dbReference>
<gene>
    <name evidence="2" type="ORF">SAMN02745247_02081</name>
</gene>
<dbReference type="Pfam" id="PF14594">
    <property type="entry name" value="Sipho_Gp37"/>
    <property type="match status" value="1"/>
</dbReference>
<organism evidence="2 3">
    <name type="scientific">Butyrivibrio hungatei DSM 14810</name>
    <dbReference type="NCBI Taxonomy" id="1121132"/>
    <lineage>
        <taxon>Bacteria</taxon>
        <taxon>Bacillati</taxon>
        <taxon>Bacillota</taxon>
        <taxon>Clostridia</taxon>
        <taxon>Lachnospirales</taxon>
        <taxon>Lachnospiraceae</taxon>
        <taxon>Butyrivibrio</taxon>
    </lineage>
</organism>
<feature type="domain" description="Gp28/Gp37-like" evidence="1">
    <location>
        <begin position="2"/>
        <end position="337"/>
    </location>
</feature>